<evidence type="ECO:0000256" key="5">
    <source>
        <dbReference type="ARBA" id="ARBA00022605"/>
    </source>
</evidence>
<accession>A0A133S5I8</accession>
<comment type="caution">
    <text evidence="10">The sequence shown here is derived from an EMBL/GenBank/DDBJ whole genome shotgun (WGS) entry which is preliminary data.</text>
</comment>
<dbReference type="Proteomes" id="UP000070226">
    <property type="component" value="Unassembled WGS sequence"/>
</dbReference>
<keyword evidence="8" id="KW-0808">Transferase</keyword>
<dbReference type="UniPathway" id="UPA00047">
    <property type="reaction ID" value="UER00055"/>
</dbReference>
<dbReference type="UniPathway" id="UPA00049">
    <property type="reaction ID" value="UER00059"/>
</dbReference>
<name>A0A133S5I8_9FIRM</name>
<dbReference type="PANTHER" id="PTHR30239:SF0">
    <property type="entry name" value="ACETOLACTATE SYNTHASE SMALL SUBUNIT 1, CHLOROPLASTIC"/>
    <property type="match status" value="1"/>
</dbReference>
<dbReference type="CDD" id="cd04878">
    <property type="entry name" value="ACT_AHAS"/>
    <property type="match status" value="1"/>
</dbReference>
<dbReference type="InterPro" id="IPR004789">
    <property type="entry name" value="Acetalactate_synth_ssu"/>
</dbReference>
<sequence>MAKEHQVLIIAKNAPGIGTRILALFNRRGFNVTKMTSGITNQPGYARITITVEADDRILDQVQKQIYKLIDVVKVKVFDDHDVVCRELMLIKVKATATTRSQIVQIADVYRGNVLDISPTSMIIEVIGSDDKLRGFVQIMETYGILEIAKTGITAMSRGEKM</sequence>
<dbReference type="GO" id="GO:0009099">
    <property type="term" value="P:L-valine biosynthetic process"/>
    <property type="evidence" value="ECO:0007669"/>
    <property type="project" value="UniProtKB-UniRule"/>
</dbReference>
<feature type="domain" description="ACT" evidence="9">
    <location>
        <begin position="6"/>
        <end position="80"/>
    </location>
</feature>
<dbReference type="GO" id="GO:0009097">
    <property type="term" value="P:isoleucine biosynthetic process"/>
    <property type="evidence" value="ECO:0007669"/>
    <property type="project" value="UniProtKB-UniRule"/>
</dbReference>
<dbReference type="STRING" id="39777.B7L28_07275"/>
<evidence type="ECO:0000256" key="6">
    <source>
        <dbReference type="ARBA" id="ARBA00023304"/>
    </source>
</evidence>
<proteinExistence type="inferred from homology"/>
<evidence type="ECO:0000256" key="4">
    <source>
        <dbReference type="ARBA" id="ARBA00011744"/>
    </source>
</evidence>
<comment type="pathway">
    <text evidence="2 8">Amino-acid biosynthesis; L-valine biosynthesis; L-valine from pyruvate: step 1/4.</text>
</comment>
<keyword evidence="5 8" id="KW-0028">Amino-acid biosynthesis</keyword>
<dbReference type="NCBIfam" id="TIGR00119">
    <property type="entry name" value="acolac_sm"/>
    <property type="match status" value="1"/>
</dbReference>
<comment type="subunit">
    <text evidence="4 8">Dimer of large and small chains.</text>
</comment>
<dbReference type="InterPro" id="IPR027271">
    <property type="entry name" value="Acetolactate_synth/TF_NikR_C"/>
</dbReference>
<dbReference type="InterPro" id="IPR002912">
    <property type="entry name" value="ACT_dom"/>
</dbReference>
<comment type="function">
    <text evidence="8">Catalyzes the conversion of 2 pyruvate molecules into acetolactate in the first common step of the biosynthetic pathway of the branched-amino acids such as leucine, isoleucine, and valine.</text>
</comment>
<comment type="pathway">
    <text evidence="1 8">Amino-acid biosynthesis; L-isoleucine biosynthesis; L-isoleucine from 2-oxobutanoate: step 1/4.</text>
</comment>
<evidence type="ECO:0000313" key="10">
    <source>
        <dbReference type="EMBL" id="KXA64881.1"/>
    </source>
</evidence>
<dbReference type="RefSeq" id="WP_060807404.1">
    <property type="nucleotide sequence ID" value="NZ_KQ958065.1"/>
</dbReference>
<dbReference type="FunFam" id="3.30.70.1150:FF:000001">
    <property type="entry name" value="Acetolactate synthase small subunit"/>
    <property type="match status" value="1"/>
</dbReference>
<comment type="similarity">
    <text evidence="3 8">Belongs to the acetolactate synthase small subunit family.</text>
</comment>
<evidence type="ECO:0000256" key="8">
    <source>
        <dbReference type="RuleBase" id="RU368092"/>
    </source>
</evidence>
<gene>
    <name evidence="10" type="ORF">HMPREF3233_00714</name>
</gene>
<dbReference type="PATRIC" id="fig|39777.7.peg.703"/>
<keyword evidence="6 8" id="KW-0100">Branched-chain amino acid biosynthesis</keyword>
<dbReference type="GO" id="GO:0005829">
    <property type="term" value="C:cytosol"/>
    <property type="evidence" value="ECO:0007669"/>
    <property type="project" value="TreeGrafter"/>
</dbReference>
<protein>
    <recommendedName>
        <fullName evidence="8">Acetolactate synthase small subunit</fullName>
        <shortName evidence="8">AHAS</shortName>
        <shortName evidence="8">ALS</shortName>
        <ecNumber evidence="8">2.2.1.6</ecNumber>
    </recommendedName>
    <alternativeName>
        <fullName evidence="8">Acetohydroxy-acid synthase small subunit</fullName>
    </alternativeName>
</protein>
<dbReference type="Gene3D" id="3.30.70.260">
    <property type="match status" value="1"/>
</dbReference>
<dbReference type="InterPro" id="IPR019455">
    <property type="entry name" value="Acetolactate_synth_ssu_C"/>
</dbReference>
<dbReference type="PROSITE" id="PS51671">
    <property type="entry name" value="ACT"/>
    <property type="match status" value="1"/>
</dbReference>
<dbReference type="PANTHER" id="PTHR30239">
    <property type="entry name" value="ACETOLACTATE SYNTHASE SMALL SUBUNIT"/>
    <property type="match status" value="1"/>
</dbReference>
<dbReference type="GO" id="GO:0003984">
    <property type="term" value="F:acetolactate synthase activity"/>
    <property type="evidence" value="ECO:0007669"/>
    <property type="project" value="UniProtKB-UniRule"/>
</dbReference>
<dbReference type="InterPro" id="IPR039557">
    <property type="entry name" value="AHAS_ACT"/>
</dbReference>
<dbReference type="Gene3D" id="3.30.70.1150">
    <property type="entry name" value="ACT-like. Chain A, domain 2"/>
    <property type="match status" value="1"/>
</dbReference>
<evidence type="ECO:0000256" key="1">
    <source>
        <dbReference type="ARBA" id="ARBA00004974"/>
    </source>
</evidence>
<dbReference type="SUPFAM" id="SSF55021">
    <property type="entry name" value="ACT-like"/>
    <property type="match status" value="2"/>
</dbReference>
<evidence type="ECO:0000313" key="11">
    <source>
        <dbReference type="Proteomes" id="UP000070226"/>
    </source>
</evidence>
<comment type="catalytic activity">
    <reaction evidence="7 8">
        <text>2 pyruvate + H(+) = (2S)-2-acetolactate + CO2</text>
        <dbReference type="Rhea" id="RHEA:25249"/>
        <dbReference type="ChEBI" id="CHEBI:15361"/>
        <dbReference type="ChEBI" id="CHEBI:15378"/>
        <dbReference type="ChEBI" id="CHEBI:16526"/>
        <dbReference type="ChEBI" id="CHEBI:58476"/>
        <dbReference type="EC" id="2.2.1.6"/>
    </reaction>
</comment>
<dbReference type="Pfam" id="PF13710">
    <property type="entry name" value="ACT_5"/>
    <property type="match status" value="1"/>
</dbReference>
<evidence type="ECO:0000259" key="9">
    <source>
        <dbReference type="PROSITE" id="PS51671"/>
    </source>
</evidence>
<organism evidence="10">
    <name type="scientific">Veillonella atypica</name>
    <dbReference type="NCBI Taxonomy" id="39777"/>
    <lineage>
        <taxon>Bacteria</taxon>
        <taxon>Bacillati</taxon>
        <taxon>Bacillota</taxon>
        <taxon>Negativicutes</taxon>
        <taxon>Veillonellales</taxon>
        <taxon>Veillonellaceae</taxon>
        <taxon>Veillonella</taxon>
    </lineage>
</organism>
<reference evidence="10 11" key="1">
    <citation type="submission" date="2016-01" db="EMBL/GenBank/DDBJ databases">
        <authorList>
            <person name="Oliw E.H."/>
        </authorList>
    </citation>
    <scope>NUCLEOTIDE SEQUENCE [LARGE SCALE GENOMIC DNA]</scope>
    <source>
        <strain evidence="10 11">CMW7756B</strain>
    </source>
</reference>
<evidence type="ECO:0000256" key="7">
    <source>
        <dbReference type="ARBA" id="ARBA00048670"/>
    </source>
</evidence>
<evidence type="ECO:0000256" key="2">
    <source>
        <dbReference type="ARBA" id="ARBA00005025"/>
    </source>
</evidence>
<dbReference type="EC" id="2.2.1.6" evidence="8"/>
<evidence type="ECO:0000256" key="3">
    <source>
        <dbReference type="ARBA" id="ARBA00006341"/>
    </source>
</evidence>
<dbReference type="InterPro" id="IPR045865">
    <property type="entry name" value="ACT-like_dom_sf"/>
</dbReference>
<dbReference type="EMBL" id="LRQT01000018">
    <property type="protein sequence ID" value="KXA64881.1"/>
    <property type="molecule type" value="Genomic_DNA"/>
</dbReference>
<dbReference type="NCBIfam" id="NF008864">
    <property type="entry name" value="PRK11895.1"/>
    <property type="match status" value="1"/>
</dbReference>
<dbReference type="Pfam" id="PF10369">
    <property type="entry name" value="ALS_ss_C"/>
    <property type="match status" value="1"/>
</dbReference>
<dbReference type="GO" id="GO:1990610">
    <property type="term" value="F:acetolactate synthase regulator activity"/>
    <property type="evidence" value="ECO:0007669"/>
    <property type="project" value="UniProtKB-UniRule"/>
</dbReference>
<dbReference type="AlphaFoldDB" id="A0A133S5I8"/>